<gene>
    <name evidence="1" type="ORF">S7711_04028</name>
</gene>
<protein>
    <submittedName>
        <fullName evidence="1">Uncharacterized protein</fullName>
    </submittedName>
</protein>
<evidence type="ECO:0000313" key="1">
    <source>
        <dbReference type="EMBL" id="KEY70012.1"/>
    </source>
</evidence>
<reference evidence="1 2" key="1">
    <citation type="journal article" date="2014" name="BMC Genomics">
        <title>Comparative genome sequencing reveals chemotype-specific gene clusters in the toxigenic black mold Stachybotrys.</title>
        <authorList>
            <person name="Semeiks J."/>
            <person name="Borek D."/>
            <person name="Otwinowski Z."/>
            <person name="Grishin N.V."/>
        </authorList>
    </citation>
    <scope>NUCLEOTIDE SEQUENCE [LARGE SCALE GENOMIC DNA]</scope>
    <source>
        <strain evidence="2">CBS 109288 / IBT 7711</strain>
    </source>
</reference>
<dbReference type="Proteomes" id="UP000028045">
    <property type="component" value="Unassembled WGS sequence"/>
</dbReference>
<dbReference type="PANTHER" id="PTHR36986:SF1">
    <property type="entry name" value="UPF0643 PROTEIN PB2B2.08"/>
    <property type="match status" value="1"/>
</dbReference>
<dbReference type="AlphaFoldDB" id="A0A084AXI3"/>
<dbReference type="EMBL" id="KL648500">
    <property type="protein sequence ID" value="KEY70012.1"/>
    <property type="molecule type" value="Genomic_DNA"/>
</dbReference>
<dbReference type="PANTHER" id="PTHR36986">
    <property type="entry name" value="UPF0643 PROTEIN PB2B2.08"/>
    <property type="match status" value="1"/>
</dbReference>
<keyword evidence="2" id="KW-1185">Reference proteome</keyword>
<evidence type="ECO:0000313" key="2">
    <source>
        <dbReference type="Proteomes" id="UP000028045"/>
    </source>
</evidence>
<dbReference type="OrthoDB" id="2140489at2759"/>
<name>A0A084AXI3_STACB</name>
<dbReference type="HOGENOM" id="CLU_068116_2_0_1"/>
<proteinExistence type="predicted"/>
<accession>A0A084AXI3</accession>
<organism evidence="1 2">
    <name type="scientific">Stachybotrys chartarum (strain CBS 109288 / IBT 7711)</name>
    <name type="common">Toxic black mold</name>
    <name type="synonym">Stilbospora chartarum</name>
    <dbReference type="NCBI Taxonomy" id="1280523"/>
    <lineage>
        <taxon>Eukaryota</taxon>
        <taxon>Fungi</taxon>
        <taxon>Dikarya</taxon>
        <taxon>Ascomycota</taxon>
        <taxon>Pezizomycotina</taxon>
        <taxon>Sordariomycetes</taxon>
        <taxon>Hypocreomycetidae</taxon>
        <taxon>Hypocreales</taxon>
        <taxon>Stachybotryaceae</taxon>
        <taxon>Stachybotrys</taxon>
    </lineage>
</organism>
<sequence length="213" mass="24176">MAVEQVTVLPVDVPPALDKDWTTVTVESLNEDRYLIQSPYTERAHQLDLNTVSYENKVLAKALTVMSNTREDYATAPYNESFNWPEVMAELRRLVKSSGQTFRKTSFYIVAFRSQIKPSTDYSHLGDLDKAAHKEAIDSGGFLKYWFGSPDPDLRNLATCLWTSHEHAIAGGRGPAHRKAAMSTRALYAAWKIDQHRLTIGDNAEEWEITPWE</sequence>